<dbReference type="Proteomes" id="UP000887565">
    <property type="component" value="Unplaced"/>
</dbReference>
<keyword evidence="1" id="KW-1185">Reference proteome</keyword>
<accession>A0A915L4U3</accession>
<dbReference type="AlphaFoldDB" id="A0A915L4U3"/>
<proteinExistence type="predicted"/>
<reference evidence="2" key="1">
    <citation type="submission" date="2022-11" db="UniProtKB">
        <authorList>
            <consortium name="WormBaseParasite"/>
        </authorList>
    </citation>
    <scope>IDENTIFICATION</scope>
</reference>
<protein>
    <submittedName>
        <fullName evidence="2">Uncharacterized protein</fullName>
    </submittedName>
</protein>
<organism evidence="1 2">
    <name type="scientific">Romanomermis culicivorax</name>
    <name type="common">Nematode worm</name>
    <dbReference type="NCBI Taxonomy" id="13658"/>
    <lineage>
        <taxon>Eukaryota</taxon>
        <taxon>Metazoa</taxon>
        <taxon>Ecdysozoa</taxon>
        <taxon>Nematoda</taxon>
        <taxon>Enoplea</taxon>
        <taxon>Dorylaimia</taxon>
        <taxon>Mermithida</taxon>
        <taxon>Mermithoidea</taxon>
        <taxon>Mermithidae</taxon>
        <taxon>Romanomermis</taxon>
    </lineage>
</organism>
<name>A0A915L4U3_ROMCU</name>
<evidence type="ECO:0000313" key="1">
    <source>
        <dbReference type="Proteomes" id="UP000887565"/>
    </source>
</evidence>
<dbReference type="WBParaSite" id="nRc.2.0.1.t46079-RA">
    <property type="protein sequence ID" value="nRc.2.0.1.t46079-RA"/>
    <property type="gene ID" value="nRc.2.0.1.g46079"/>
</dbReference>
<sequence>MSSRTWRIVLDLCHRDNTDNDRASTYRKENASAEDTNNGINFKSNLTLYLKKKNLQNRCLGDTPTYNAGRRINYVQINS</sequence>
<evidence type="ECO:0000313" key="2">
    <source>
        <dbReference type="WBParaSite" id="nRc.2.0.1.t46079-RA"/>
    </source>
</evidence>